<feature type="domain" description="PAS" evidence="3">
    <location>
        <begin position="1"/>
        <end position="65"/>
    </location>
</feature>
<dbReference type="InterPro" id="IPR004155">
    <property type="entry name" value="PBS_lyase_HEAT"/>
</dbReference>
<dbReference type="InterPro" id="IPR011989">
    <property type="entry name" value="ARM-like"/>
</dbReference>
<dbReference type="Gene3D" id="1.25.10.10">
    <property type="entry name" value="Leucine-rich Repeat Variant"/>
    <property type="match status" value="5"/>
</dbReference>
<gene>
    <name evidence="4" type="ORF">THII_0551</name>
</gene>
<dbReference type="Gene3D" id="3.30.450.20">
    <property type="entry name" value="PAS domain"/>
    <property type="match status" value="1"/>
</dbReference>
<dbReference type="PROSITE" id="PS50112">
    <property type="entry name" value="PAS"/>
    <property type="match status" value="1"/>
</dbReference>
<dbReference type="STRING" id="40754.THII_0551"/>
<organism evidence="4 5">
    <name type="scientific">Thioploca ingrica</name>
    <dbReference type="NCBI Taxonomy" id="40754"/>
    <lineage>
        <taxon>Bacteria</taxon>
        <taxon>Pseudomonadati</taxon>
        <taxon>Pseudomonadota</taxon>
        <taxon>Gammaproteobacteria</taxon>
        <taxon>Thiotrichales</taxon>
        <taxon>Thiotrichaceae</taxon>
        <taxon>Thioploca</taxon>
    </lineage>
</organism>
<keyword evidence="5" id="KW-1185">Reference proteome</keyword>
<dbReference type="SMART" id="SM00185">
    <property type="entry name" value="ARM"/>
    <property type="match status" value="6"/>
</dbReference>
<dbReference type="PANTHER" id="PTHR12697">
    <property type="entry name" value="PBS LYASE HEAT-LIKE PROTEIN"/>
    <property type="match status" value="1"/>
</dbReference>
<dbReference type="EMBL" id="AP014633">
    <property type="protein sequence ID" value="BAP54848.1"/>
    <property type="molecule type" value="Genomic_DNA"/>
</dbReference>
<dbReference type="HOGENOM" id="CLU_014447_0_0_6"/>
<evidence type="ECO:0000256" key="1">
    <source>
        <dbReference type="ARBA" id="ARBA00022737"/>
    </source>
</evidence>
<dbReference type="PROSITE" id="PS50077">
    <property type="entry name" value="HEAT_REPEAT"/>
    <property type="match status" value="1"/>
</dbReference>
<dbReference type="Proteomes" id="UP000031623">
    <property type="component" value="Chromosome"/>
</dbReference>
<dbReference type="KEGG" id="tig:THII_0551"/>
<dbReference type="InterPro" id="IPR035965">
    <property type="entry name" value="PAS-like_dom_sf"/>
</dbReference>
<dbReference type="GO" id="GO:0016829">
    <property type="term" value="F:lyase activity"/>
    <property type="evidence" value="ECO:0007669"/>
    <property type="project" value="UniProtKB-KW"/>
</dbReference>
<dbReference type="OrthoDB" id="3464935at2"/>
<proteinExistence type="predicted"/>
<dbReference type="InterPro" id="IPR016024">
    <property type="entry name" value="ARM-type_fold"/>
</dbReference>
<dbReference type="PANTHER" id="PTHR12697:SF5">
    <property type="entry name" value="DEOXYHYPUSINE HYDROXYLASE"/>
    <property type="match status" value="1"/>
</dbReference>
<protein>
    <submittedName>
        <fullName evidence="4">PBS lyase HEAT domain-containing protein repeat-containing protein</fullName>
    </submittedName>
</protein>
<dbReference type="GO" id="GO:0016491">
    <property type="term" value="F:oxidoreductase activity"/>
    <property type="evidence" value="ECO:0007669"/>
    <property type="project" value="TreeGrafter"/>
</dbReference>
<dbReference type="InterPro" id="IPR021133">
    <property type="entry name" value="HEAT_type_2"/>
</dbReference>
<dbReference type="SUPFAM" id="SSF48371">
    <property type="entry name" value="ARM repeat"/>
    <property type="match status" value="2"/>
</dbReference>
<dbReference type="Pfam" id="PF13646">
    <property type="entry name" value="HEAT_2"/>
    <property type="match status" value="6"/>
</dbReference>
<evidence type="ECO:0000256" key="2">
    <source>
        <dbReference type="ARBA" id="ARBA00045876"/>
    </source>
</evidence>
<keyword evidence="4" id="KW-0456">Lyase</keyword>
<evidence type="ECO:0000259" key="3">
    <source>
        <dbReference type="PROSITE" id="PS50112"/>
    </source>
</evidence>
<dbReference type="InterPro" id="IPR000357">
    <property type="entry name" value="HEAT"/>
</dbReference>
<dbReference type="SUPFAM" id="SSF55785">
    <property type="entry name" value="PYP-like sensor domain (PAS domain)"/>
    <property type="match status" value="1"/>
</dbReference>
<evidence type="ECO:0000313" key="4">
    <source>
        <dbReference type="EMBL" id="BAP54848.1"/>
    </source>
</evidence>
<dbReference type="SMART" id="SM00567">
    <property type="entry name" value="EZ_HEAT"/>
    <property type="match status" value="19"/>
</dbReference>
<comment type="function">
    <text evidence="2">Catalyzes the hydroxylation of the N(6)-(4-aminobutyl)-L-lysine intermediate produced by deoxyhypusine synthase/DHPS on a critical lysine of the eukaryotic translation initiation factor 5A/eIF-5A. This is the second step of the post-translational modification of that lysine into an unusual amino acid residue named hypusine. Hypusination is unique to mature eIF-5A factor and is essential for its function.</text>
</comment>
<evidence type="ECO:0000313" key="5">
    <source>
        <dbReference type="Proteomes" id="UP000031623"/>
    </source>
</evidence>
<dbReference type="AlphaFoldDB" id="A0A090ABB2"/>
<name>A0A090ABB2_9GAMM</name>
<accession>A0A090ABB2</accession>
<keyword evidence="1" id="KW-0677">Repeat</keyword>
<dbReference type="PROSITE" id="PS50176">
    <property type="entry name" value="ARM_REPEAT"/>
    <property type="match status" value="1"/>
</dbReference>
<dbReference type="InterPro" id="IPR000014">
    <property type="entry name" value="PAS"/>
</dbReference>
<dbReference type="Pfam" id="PF02985">
    <property type="entry name" value="HEAT"/>
    <property type="match status" value="1"/>
</dbReference>
<sequence length="907" mass="99380">MIQPKQSIGIFTTDLELKVRSWDRWLTGVTGLSANIVRGTNLMELFPELETSDVRSYFERVLREGMVEWLSVIEHPYLIPCPPQAFSRRFQQMQQNVTIAPLRDKDHIIGIIVTIEDRTPQLDREQDLSELTVQLDITETSETFQQTEQFLADLGNANWQNRQSAVESLVRQGGPTAVVALVCKVRDEHQDLSVLNSALKALTRIKGDIITPLTELLRIPDVDLRGYAVLALGDQTDRRAIPALVQALNDDDVNVRYNAIEALGKLQAQEATLALVDIVKSGDFFLAFPALDALKRIGDPSVIPHVVSLLTGDELLRDPIIELLGQLGDETVVTPLATLLNEADTPTNLIAQAITALYDRYQELYNEGEKITQLTCQSITDSGVHYLITTLNEAKENELRALALLLGWLEGTAVEQALTQLLGKPTAQKEVVKALVRYGSRVGQLLLEQLDAPEQATRRAAILALGRIGERRAVPKLIDILSEEDEDLVISAAEALTTLADRQAFAALLNLLSHPDPRVRHAVVAALNALNHPEMSAWTLKLLSDPNPYVRESAIKIVGYVGYRDNFEALLTCCQDSDERVRQAAIESLPYFEDERVIAVLTNALTTATPKVRAAAARAFAAIDNAQATAVLIPVATTDPDTWVRYFAVRSLGELKAVAALEPLLQLAQTDSARQVRIASIEALGKIGQVQAIPVLAALIYSNGADLAEVAIAALGQINHPEALAPLLTVLDSEPQRLQWQAIRALGNHSDPQAAETLHQVAITADDPQLVQEAIHQLARLATPAAITALATLTVQPRWRETCIMSLSQLREPEQIDSIAQELHHPQVSARTAIVEVLSRMKQLRANPHLLTALEDEAAAVRLAAVTALAHLEMNTALAQLTKIASEDPNLAVRRSAQKIINQAILG</sequence>
<reference evidence="4 5" key="1">
    <citation type="journal article" date="2014" name="ISME J.">
        <title>Ecophysiology of Thioploca ingrica as revealed by the complete genome sequence supplemented with proteomic evidence.</title>
        <authorList>
            <person name="Kojima H."/>
            <person name="Ogura Y."/>
            <person name="Yamamoto N."/>
            <person name="Togashi T."/>
            <person name="Mori H."/>
            <person name="Watanabe T."/>
            <person name="Nemoto F."/>
            <person name="Kurokawa K."/>
            <person name="Hayashi T."/>
            <person name="Fukui M."/>
        </authorList>
    </citation>
    <scope>NUCLEOTIDE SEQUENCE [LARGE SCALE GENOMIC DNA]</scope>
</reference>
<dbReference type="InterPro" id="IPR000225">
    <property type="entry name" value="Armadillo"/>
</dbReference>